<dbReference type="Proteomes" id="UP001597400">
    <property type="component" value="Unassembled WGS sequence"/>
</dbReference>
<dbReference type="EMBL" id="JBHUGS010000001">
    <property type="protein sequence ID" value="MFD1949917.1"/>
    <property type="molecule type" value="Genomic_DNA"/>
</dbReference>
<keyword evidence="2" id="KW-1185">Reference proteome</keyword>
<evidence type="ECO:0000313" key="2">
    <source>
        <dbReference type="Proteomes" id="UP001597400"/>
    </source>
</evidence>
<proteinExistence type="predicted"/>
<comment type="caution">
    <text evidence="1">The sequence shown here is derived from an EMBL/GenBank/DDBJ whole genome shotgun (WGS) entry which is preliminary data.</text>
</comment>
<dbReference type="RefSeq" id="WP_380927630.1">
    <property type="nucleotide sequence ID" value="NZ_JBHUGS010000001.1"/>
</dbReference>
<accession>A0ABW4TW54</accession>
<sequence length="116" mass="12861">MPDQDQSQTTAELRLRALSRWDDEGGAIATPQPLHADVAPFTHAEIVQLRIRAIAVENLLIAVLAEGTDRQRQVARDMAAYIAPRSGFTHHPLTIDAGQHMTSLIERAEHYRTIAS</sequence>
<name>A0ABW4TW54_9SPHN</name>
<evidence type="ECO:0000313" key="1">
    <source>
        <dbReference type="EMBL" id="MFD1949917.1"/>
    </source>
</evidence>
<gene>
    <name evidence="1" type="ORF">ACFSGX_03925</name>
</gene>
<organism evidence="1 2">
    <name type="scientific">Sphingomonas arantia</name>
    <dbReference type="NCBI Taxonomy" id="1460676"/>
    <lineage>
        <taxon>Bacteria</taxon>
        <taxon>Pseudomonadati</taxon>
        <taxon>Pseudomonadota</taxon>
        <taxon>Alphaproteobacteria</taxon>
        <taxon>Sphingomonadales</taxon>
        <taxon>Sphingomonadaceae</taxon>
        <taxon>Sphingomonas</taxon>
    </lineage>
</organism>
<reference evidence="2" key="1">
    <citation type="journal article" date="2019" name="Int. J. Syst. Evol. Microbiol.">
        <title>The Global Catalogue of Microorganisms (GCM) 10K type strain sequencing project: providing services to taxonomists for standard genome sequencing and annotation.</title>
        <authorList>
            <consortium name="The Broad Institute Genomics Platform"/>
            <consortium name="The Broad Institute Genome Sequencing Center for Infectious Disease"/>
            <person name="Wu L."/>
            <person name="Ma J."/>
        </authorList>
    </citation>
    <scope>NUCLEOTIDE SEQUENCE [LARGE SCALE GENOMIC DNA]</scope>
    <source>
        <strain evidence="2">CGMCC 1.12702</strain>
    </source>
</reference>
<protein>
    <submittedName>
        <fullName evidence="1">Uncharacterized protein</fullName>
    </submittedName>
</protein>